<proteinExistence type="predicted"/>
<evidence type="ECO:0000313" key="4">
    <source>
        <dbReference type="Proteomes" id="UP000594637"/>
    </source>
</evidence>
<dbReference type="AlphaFoldDB" id="A0A7T0LIZ1"/>
<dbReference type="EMBL" id="CP063989">
    <property type="protein sequence ID" value="QPL04634.1"/>
    <property type="molecule type" value="Genomic_DNA"/>
</dbReference>
<reference evidence="3 4" key="1">
    <citation type="submission" date="2020-11" db="EMBL/GenBank/DDBJ databases">
        <title>Actinomyces sp. ZJ750.</title>
        <authorList>
            <person name="Zhou J."/>
        </authorList>
    </citation>
    <scope>NUCLEOTIDE SEQUENCE [LARGE SCALE GENOMIC DNA]</scope>
    <source>
        <strain evidence="3 4">ZJ750</strain>
    </source>
</reference>
<name>A0A7T0LIZ1_9ACTO</name>
<feature type="transmembrane region" description="Helical" evidence="1">
    <location>
        <begin position="20"/>
        <end position="40"/>
    </location>
</feature>
<dbReference type="RefSeq" id="WP_166854777.1">
    <property type="nucleotide sequence ID" value="NZ_CP063989.1"/>
</dbReference>
<feature type="domain" description="DUF1648" evidence="2">
    <location>
        <begin position="27"/>
        <end position="74"/>
    </location>
</feature>
<accession>A0A7T0LIZ1</accession>
<feature type="transmembrane region" description="Helical" evidence="1">
    <location>
        <begin position="148"/>
        <end position="166"/>
    </location>
</feature>
<protein>
    <submittedName>
        <fullName evidence="3">DUF1648 domain-containing protein</fullName>
    </submittedName>
</protein>
<evidence type="ECO:0000313" key="3">
    <source>
        <dbReference type="EMBL" id="QPL04634.1"/>
    </source>
</evidence>
<feature type="transmembrane region" description="Helical" evidence="1">
    <location>
        <begin position="66"/>
        <end position="89"/>
    </location>
</feature>
<gene>
    <name evidence="3" type="ORF">ID810_07465</name>
</gene>
<sequence length="174" mass="18255">MSHTTGTRPTPVPTVRVRWAWHWGASLILLATAAVLLTVYEGLPDPYPMHHSLTGVADGFASKGHVVVFLPTVIGAVLVGALAATNTVLARSLRTRSERPVGRYDHLDLTGKSTPESVAALGPVNLLLAVILSGVSLLPVIGPLAGTGMIWGGIALLIAVIAVQSVRARRQQHS</sequence>
<evidence type="ECO:0000259" key="2">
    <source>
        <dbReference type="Pfam" id="PF07853"/>
    </source>
</evidence>
<keyword evidence="1" id="KW-0472">Membrane</keyword>
<keyword evidence="4" id="KW-1185">Reference proteome</keyword>
<dbReference type="InterPro" id="IPR012867">
    <property type="entry name" value="DUF1648"/>
</dbReference>
<keyword evidence="1" id="KW-0812">Transmembrane</keyword>
<dbReference type="Proteomes" id="UP000594637">
    <property type="component" value="Chromosome"/>
</dbReference>
<evidence type="ECO:0000256" key="1">
    <source>
        <dbReference type="SAM" id="Phobius"/>
    </source>
</evidence>
<dbReference type="KEGG" id="arep:ID810_07465"/>
<feature type="transmembrane region" description="Helical" evidence="1">
    <location>
        <begin position="118"/>
        <end position="142"/>
    </location>
</feature>
<organism evidence="3 4">
    <name type="scientific">Actinomyces respiraculi</name>
    <dbReference type="NCBI Taxonomy" id="2744574"/>
    <lineage>
        <taxon>Bacteria</taxon>
        <taxon>Bacillati</taxon>
        <taxon>Actinomycetota</taxon>
        <taxon>Actinomycetes</taxon>
        <taxon>Actinomycetales</taxon>
        <taxon>Actinomycetaceae</taxon>
        <taxon>Actinomyces</taxon>
    </lineage>
</organism>
<dbReference type="Pfam" id="PF07853">
    <property type="entry name" value="DUF1648"/>
    <property type="match status" value="1"/>
</dbReference>
<keyword evidence="1" id="KW-1133">Transmembrane helix</keyword>